<dbReference type="InterPro" id="IPR027994">
    <property type="entry name" value="WxL_dom"/>
</dbReference>
<feature type="chain" id="PRO_5013159957" evidence="2">
    <location>
        <begin position="22"/>
        <end position="254"/>
    </location>
</feature>
<name>A0A1T4M4P8_9ENTE</name>
<dbReference type="STRING" id="263852.SAMN02745116_00929"/>
<gene>
    <name evidence="4" type="ORF">SAMN02745116_00929</name>
</gene>
<feature type="domain" description="WxL" evidence="3">
    <location>
        <begin position="22"/>
        <end position="252"/>
    </location>
</feature>
<evidence type="ECO:0000256" key="2">
    <source>
        <dbReference type="SAM" id="SignalP"/>
    </source>
</evidence>
<feature type="region of interest" description="Disordered" evidence="1">
    <location>
        <begin position="34"/>
        <end position="77"/>
    </location>
</feature>
<keyword evidence="5" id="KW-1185">Reference proteome</keyword>
<organism evidence="4 5">
    <name type="scientific">Pilibacter termitis</name>
    <dbReference type="NCBI Taxonomy" id="263852"/>
    <lineage>
        <taxon>Bacteria</taxon>
        <taxon>Bacillati</taxon>
        <taxon>Bacillota</taxon>
        <taxon>Bacilli</taxon>
        <taxon>Lactobacillales</taxon>
        <taxon>Enterococcaceae</taxon>
        <taxon>Pilibacter</taxon>
    </lineage>
</organism>
<evidence type="ECO:0000313" key="4">
    <source>
        <dbReference type="EMBL" id="SJZ61865.1"/>
    </source>
</evidence>
<accession>A0A1T4M4P8</accession>
<protein>
    <submittedName>
        <fullName evidence="4">WxL domain surface cell wall-binding</fullName>
    </submittedName>
</protein>
<dbReference type="EMBL" id="FUXI01000008">
    <property type="protein sequence ID" value="SJZ61865.1"/>
    <property type="molecule type" value="Genomic_DNA"/>
</dbReference>
<reference evidence="4 5" key="1">
    <citation type="submission" date="2017-02" db="EMBL/GenBank/DDBJ databases">
        <authorList>
            <person name="Peterson S.W."/>
        </authorList>
    </citation>
    <scope>NUCLEOTIDE SEQUENCE [LARGE SCALE GENOMIC DNA]</scope>
    <source>
        <strain evidence="4 5">ATCC BAA-1030</strain>
    </source>
</reference>
<feature type="compositionally biased region" description="Basic and acidic residues" evidence="1">
    <location>
        <begin position="55"/>
        <end position="76"/>
    </location>
</feature>
<feature type="signal peptide" evidence="2">
    <location>
        <begin position="1"/>
        <end position="21"/>
    </location>
</feature>
<evidence type="ECO:0000259" key="3">
    <source>
        <dbReference type="Pfam" id="PF13731"/>
    </source>
</evidence>
<dbReference type="AlphaFoldDB" id="A0A1T4M4P8"/>
<dbReference type="RefSeq" id="WP_078806859.1">
    <property type="nucleotide sequence ID" value="NZ_FUXI01000008.1"/>
</dbReference>
<dbReference type="Pfam" id="PF13731">
    <property type="entry name" value="WxL"/>
    <property type="match status" value="1"/>
</dbReference>
<sequence length="254" mass="28053">MKKVFLGLLVLPLIQATVVSANTDETTNEVNVSFAIDRTPTKPVNPENPSQPFEDNGKKVEFSPESDRGKADKDKPILIGTGNKGPFALDHVITEFDFGDVTEKDGIDTYTVIGNPAFYEQEKMFVQLTDNRSSRDTGWKLQAQFIDKLVSTDEEKHQLVGVKLLLPKGIARNSLTDNPAQEDTKNIATFAQGINDEAPTTIAETIASDRLRGKGVSTITWATKDISLQVPAQLAKEKNYSFAIRWTLVTQPDK</sequence>
<dbReference type="OrthoDB" id="2339326at2"/>
<evidence type="ECO:0000313" key="5">
    <source>
        <dbReference type="Proteomes" id="UP000190328"/>
    </source>
</evidence>
<dbReference type="Proteomes" id="UP000190328">
    <property type="component" value="Unassembled WGS sequence"/>
</dbReference>
<proteinExistence type="predicted"/>
<evidence type="ECO:0000256" key="1">
    <source>
        <dbReference type="SAM" id="MobiDB-lite"/>
    </source>
</evidence>
<keyword evidence="2" id="KW-0732">Signal</keyword>